<accession>A0AAD8XUC8</accession>
<feature type="coiled-coil region" evidence="1">
    <location>
        <begin position="1183"/>
        <end position="1210"/>
    </location>
</feature>
<evidence type="ECO:0000256" key="2">
    <source>
        <dbReference type="SAM" id="MobiDB-lite"/>
    </source>
</evidence>
<reference evidence="3" key="1">
    <citation type="submission" date="2023-06" db="EMBL/GenBank/DDBJ databases">
        <title>Survivors Of The Sea: Transcriptome response of Skeletonema marinoi to long-term dormancy.</title>
        <authorList>
            <person name="Pinder M.I.M."/>
            <person name="Kourtchenko O."/>
            <person name="Robertson E.K."/>
            <person name="Larsson T."/>
            <person name="Maumus F."/>
            <person name="Osuna-Cruz C.M."/>
            <person name="Vancaester E."/>
            <person name="Stenow R."/>
            <person name="Vandepoele K."/>
            <person name="Ploug H."/>
            <person name="Bruchert V."/>
            <person name="Godhe A."/>
            <person name="Topel M."/>
        </authorList>
    </citation>
    <scope>NUCLEOTIDE SEQUENCE</scope>
    <source>
        <strain evidence="3">R05AC</strain>
    </source>
</reference>
<keyword evidence="1" id="KW-0175">Coiled coil</keyword>
<comment type="caution">
    <text evidence="3">The sequence shown here is derived from an EMBL/GenBank/DDBJ whole genome shotgun (WGS) entry which is preliminary data.</text>
</comment>
<feature type="compositionally biased region" description="Basic and acidic residues" evidence="2">
    <location>
        <begin position="899"/>
        <end position="911"/>
    </location>
</feature>
<dbReference type="EMBL" id="JATAAI010000042">
    <property type="protein sequence ID" value="KAK1734061.1"/>
    <property type="molecule type" value="Genomic_DNA"/>
</dbReference>
<feature type="region of interest" description="Disordered" evidence="2">
    <location>
        <begin position="720"/>
        <end position="762"/>
    </location>
</feature>
<feature type="compositionally biased region" description="Basic residues" evidence="2">
    <location>
        <begin position="1312"/>
        <end position="1324"/>
    </location>
</feature>
<proteinExistence type="predicted"/>
<gene>
    <name evidence="3" type="ORF">QTG54_015319</name>
</gene>
<feature type="region of interest" description="Disordered" evidence="2">
    <location>
        <begin position="1237"/>
        <end position="1257"/>
    </location>
</feature>
<dbReference type="PANTHER" id="PTHR18937">
    <property type="entry name" value="STRUCTURAL MAINTENANCE OF CHROMOSOMES SMC FAMILY MEMBER"/>
    <property type="match status" value="1"/>
</dbReference>
<name>A0AAD8XUC8_9STRA</name>
<feature type="compositionally biased region" description="Low complexity" evidence="2">
    <location>
        <begin position="912"/>
        <end position="924"/>
    </location>
</feature>
<feature type="compositionally biased region" description="Basic and acidic residues" evidence="2">
    <location>
        <begin position="741"/>
        <end position="762"/>
    </location>
</feature>
<evidence type="ECO:0000313" key="3">
    <source>
        <dbReference type="EMBL" id="KAK1734061.1"/>
    </source>
</evidence>
<organism evidence="3 4">
    <name type="scientific">Skeletonema marinoi</name>
    <dbReference type="NCBI Taxonomy" id="267567"/>
    <lineage>
        <taxon>Eukaryota</taxon>
        <taxon>Sar</taxon>
        <taxon>Stramenopiles</taxon>
        <taxon>Ochrophyta</taxon>
        <taxon>Bacillariophyta</taxon>
        <taxon>Coscinodiscophyceae</taxon>
        <taxon>Thalassiosirophycidae</taxon>
        <taxon>Thalassiosirales</taxon>
        <taxon>Skeletonemataceae</taxon>
        <taxon>Skeletonema</taxon>
        <taxon>Skeletonema marinoi-dohrnii complex</taxon>
    </lineage>
</organism>
<feature type="compositionally biased region" description="Low complexity" evidence="2">
    <location>
        <begin position="196"/>
        <end position="220"/>
    </location>
</feature>
<evidence type="ECO:0000313" key="4">
    <source>
        <dbReference type="Proteomes" id="UP001224775"/>
    </source>
</evidence>
<feature type="region of interest" description="Disordered" evidence="2">
    <location>
        <begin position="1312"/>
        <end position="1337"/>
    </location>
</feature>
<keyword evidence="4" id="KW-1185">Reference proteome</keyword>
<feature type="compositionally biased region" description="Low complexity" evidence="2">
    <location>
        <begin position="158"/>
        <end position="180"/>
    </location>
</feature>
<feature type="compositionally biased region" description="Basic and acidic residues" evidence="2">
    <location>
        <begin position="1239"/>
        <end position="1257"/>
    </location>
</feature>
<feature type="coiled-coil region" evidence="1">
    <location>
        <begin position="1043"/>
        <end position="1123"/>
    </location>
</feature>
<protein>
    <submittedName>
        <fullName evidence="3">Uncharacterized protein</fullName>
    </submittedName>
</protein>
<feature type="compositionally biased region" description="Basic and acidic residues" evidence="2">
    <location>
        <begin position="118"/>
        <end position="142"/>
    </location>
</feature>
<evidence type="ECO:0000256" key="1">
    <source>
        <dbReference type="SAM" id="Coils"/>
    </source>
</evidence>
<feature type="compositionally biased region" description="Basic residues" evidence="2">
    <location>
        <begin position="182"/>
        <end position="195"/>
    </location>
</feature>
<sequence length="1354" mass="151900">MGLFTKSKSSEGSRAKSWIPEAIEFELGDTTNNNNSNDDHNESASALGASNLGASLSSAFLLDGVGDDNGGNNNARRPPPPSGAAAKGGARQTKNPFDTLEYDSSSDEDNAKKPPPSRHADDAMKSNKLFEADMKQYEEKLTAIENESNFVHDDDDGSSNSSGPLSGIEEGSGEASSNNNVRRGKKIKQQRRGSSKLKGLFGRKSSKSSSKLQHNQQQQQYHDEEGGSYISGEYDEEFDNEYGLPPQNNNNSNNTLAIGVPNPKGGKLTTSQLEDQLYLYKLETLNLTDACRELSDQLEETEEKLESVQAQATFRIHALEAELQDGNVGLKSLVKMTSTEMDGRLDALRALGKTATIQADKLKRRDHELQNVEQQLRRTRRDIKTLKRENAKVLEEKNYLKERLNEVENVRGELEETLNRLQSDQAGSVEKVAAEGKQKVDICVKKLNDALEELVSLNNQIDLKDREIGELNEQLREKDGEIDQMKESLEMKEHDIVRVELQLEKVRNDLLEAASAAKTAEEARVEAVERENRARSKLEETSNLLADEKTRVATLERREDELMSEIEAKTMSAEEERQLAMQKAKLQEIEEEVAKLREENTDALQAADAKKVAHESAITDRETQIDTLKQDIKVHQEQMQLAQNMLEEKENIASELHLQLVEAKEETKAKILELKDDLAHKSRELSNVNAELEDRTKDVNDLEKKLEQVRKEFAEKQGQVLEAAALPKRDGETEEPSSSETTKRHEALLAEKESQITRLDRELGTSKRHLDAMRVELEEKDKAVDRLKAKLDELKNKKDARVKELEAQLDGKAETMESLRKELEVEKQALHETEDKLKNVQSDLKTALDASKDADALRAEAVAAAKVSKAAESSAQHQCEKLKAQIDLLQKAKEKLDAELEASKDERDKESNSSTQAAAALAATNAARQAEMEMKIEKMQKEIDFKKREMDAIKSELREKEQAASRLKGELQVVRQEMANYKESIESEKEMEVLQRVADQDYFVDEKSSQHSLSTGGSASRSGGKFLGLFGRGSTEDIEDDDKIEWKRRAEEKDSRIEQMQRTITGNALTISNLQQELVTSSTKYKEDESQRRLLIQRLENENQAYSIKLEALEKEFNAIRQSKEQDGLLDAKREASFSKSKMSYNTDDGSVASSVNTDETGSIMSAQTGFTGVTSVTGASKYTPLERDNKKLKKQKKIYENRISSLQTQLSEIQLIVPELMSKSKSQITKLESVIQAQKDDSDKREGELKEEVDELKRQNAQLQAATRSRLQASDNNRQDEIDQLRMKLEAREATIAKLEIINKSFKKRGSLMGGKRKKKKKSSGGDGGSVVSDLSNLDTYSVAEDSVFSSFN</sequence>
<feature type="region of interest" description="Disordered" evidence="2">
    <location>
        <begin position="899"/>
        <end position="924"/>
    </location>
</feature>
<feature type="region of interest" description="Disordered" evidence="2">
    <location>
        <begin position="62"/>
        <end position="260"/>
    </location>
</feature>
<feature type="coiled-coil region" evidence="1">
    <location>
        <begin position="284"/>
        <end position="311"/>
    </location>
</feature>
<feature type="region of interest" description="Disordered" evidence="2">
    <location>
        <begin position="28"/>
        <end position="48"/>
    </location>
</feature>
<dbReference type="Proteomes" id="UP001224775">
    <property type="component" value="Unassembled WGS sequence"/>
</dbReference>